<gene>
    <name evidence="9" type="ORF">IFR04_014764</name>
</gene>
<dbReference type="InterPro" id="IPR001128">
    <property type="entry name" value="Cyt_P450"/>
</dbReference>
<protein>
    <recommendedName>
        <fullName evidence="11">Cytochrome P450</fullName>
    </recommendedName>
</protein>
<evidence type="ECO:0000313" key="9">
    <source>
        <dbReference type="EMBL" id="KAG4412115.1"/>
    </source>
</evidence>
<evidence type="ECO:0008006" key="11">
    <source>
        <dbReference type="Google" id="ProtNLM"/>
    </source>
</evidence>
<dbReference type="InterPro" id="IPR002401">
    <property type="entry name" value="Cyt_P450_E_grp-I"/>
</dbReference>
<dbReference type="InterPro" id="IPR017972">
    <property type="entry name" value="Cyt_P450_CS"/>
</dbReference>
<organism evidence="9 10">
    <name type="scientific">Cadophora malorum</name>
    <dbReference type="NCBI Taxonomy" id="108018"/>
    <lineage>
        <taxon>Eukaryota</taxon>
        <taxon>Fungi</taxon>
        <taxon>Dikarya</taxon>
        <taxon>Ascomycota</taxon>
        <taxon>Pezizomycotina</taxon>
        <taxon>Leotiomycetes</taxon>
        <taxon>Helotiales</taxon>
        <taxon>Ploettnerulaceae</taxon>
        <taxon>Cadophora</taxon>
    </lineage>
</organism>
<name>A0A8H7T452_9HELO</name>
<dbReference type="OrthoDB" id="3945418at2759"/>
<comment type="cofactor">
    <cofactor evidence="1 7">
        <name>heme</name>
        <dbReference type="ChEBI" id="CHEBI:30413"/>
    </cofactor>
</comment>
<keyword evidence="6 8" id="KW-0503">Monooxygenase</keyword>
<keyword evidence="3 7" id="KW-0479">Metal-binding</keyword>
<sequence length="526" mass="59665">MSLQNDTSIFQIISLLRWRTVACAVGLCIIYHTWKVFYRLYLSPLSHIPGRKLAAASNLYAFYHDTVRGGQYIWEIEEMHKQFGPIVRISPTEVHVNDPEFIDQLFAGSGKRREKGQLTLNGLGTTPTAIGTRDHSLHKSRRAALNPFFSTAKIRRLEPMVHEVLYQIFQRLDEHRRADMPVNLNLLYRAATHDLIADYAFGQGFVCFSRSDLNQPYFDAYHQMVMNWHFGTYFPWVGRLFRRLPPSIVKKVMPTVLPFINMIEAAIERINRIRSTAALSEETTIFHGLLQSNLPESEKTSKRLAEEAAVLLSAGTDSSANTLSAITYHLLANPSKLQRLRAELKIAVPAGRLPAFAQVETLPYLSAVIQEGLRLHPAVSSRQQRVAPDEDIMYTNRNTSTACKIPAGTCISMTPVLLSRLPDIYPCPGEFRPERFLDNPKLKQYQLTFSRGTRMCLGINLAYQEMYIILAGLFGKFDVWDGTGEQKSMTLELFNTTREDVDIVRDLVTENVKNDSLGVRVLVKAP</sequence>
<dbReference type="PRINTS" id="PR00385">
    <property type="entry name" value="P450"/>
</dbReference>
<dbReference type="InterPro" id="IPR036396">
    <property type="entry name" value="Cyt_P450_sf"/>
</dbReference>
<evidence type="ECO:0000256" key="8">
    <source>
        <dbReference type="RuleBase" id="RU000461"/>
    </source>
</evidence>
<dbReference type="GO" id="GO:0020037">
    <property type="term" value="F:heme binding"/>
    <property type="evidence" value="ECO:0007669"/>
    <property type="project" value="InterPro"/>
</dbReference>
<dbReference type="GO" id="GO:0016705">
    <property type="term" value="F:oxidoreductase activity, acting on paired donors, with incorporation or reduction of molecular oxygen"/>
    <property type="evidence" value="ECO:0007669"/>
    <property type="project" value="InterPro"/>
</dbReference>
<dbReference type="PANTHER" id="PTHR24305">
    <property type="entry name" value="CYTOCHROME P450"/>
    <property type="match status" value="1"/>
</dbReference>
<reference evidence="9" key="1">
    <citation type="submission" date="2021-02" db="EMBL/GenBank/DDBJ databases">
        <title>Genome sequence Cadophora malorum strain M34.</title>
        <authorList>
            <person name="Stefanovic E."/>
            <person name="Vu D."/>
            <person name="Scully C."/>
            <person name="Dijksterhuis J."/>
            <person name="Roader J."/>
            <person name="Houbraken J."/>
        </authorList>
    </citation>
    <scope>NUCLEOTIDE SEQUENCE</scope>
    <source>
        <strain evidence="9">M34</strain>
    </source>
</reference>
<dbReference type="Pfam" id="PF00067">
    <property type="entry name" value="p450"/>
    <property type="match status" value="1"/>
</dbReference>
<comment type="caution">
    <text evidence="9">The sequence shown here is derived from an EMBL/GenBank/DDBJ whole genome shotgun (WGS) entry which is preliminary data.</text>
</comment>
<dbReference type="GO" id="GO:0004497">
    <property type="term" value="F:monooxygenase activity"/>
    <property type="evidence" value="ECO:0007669"/>
    <property type="project" value="UniProtKB-KW"/>
</dbReference>
<keyword evidence="10" id="KW-1185">Reference proteome</keyword>
<accession>A0A8H7T452</accession>
<proteinExistence type="inferred from homology"/>
<keyword evidence="5 7" id="KW-0408">Iron</keyword>
<feature type="binding site" description="axial binding residue" evidence="7">
    <location>
        <position position="456"/>
    </location>
    <ligand>
        <name>heme</name>
        <dbReference type="ChEBI" id="CHEBI:30413"/>
    </ligand>
    <ligandPart>
        <name>Fe</name>
        <dbReference type="ChEBI" id="CHEBI:18248"/>
    </ligandPart>
</feature>
<dbReference type="PRINTS" id="PR00463">
    <property type="entry name" value="EP450I"/>
</dbReference>
<evidence type="ECO:0000256" key="4">
    <source>
        <dbReference type="ARBA" id="ARBA00023002"/>
    </source>
</evidence>
<evidence type="ECO:0000256" key="7">
    <source>
        <dbReference type="PIRSR" id="PIRSR602401-1"/>
    </source>
</evidence>
<dbReference type="GO" id="GO:0005506">
    <property type="term" value="F:iron ion binding"/>
    <property type="evidence" value="ECO:0007669"/>
    <property type="project" value="InterPro"/>
</dbReference>
<dbReference type="EMBL" id="JAFJYH010000409">
    <property type="protein sequence ID" value="KAG4412115.1"/>
    <property type="molecule type" value="Genomic_DNA"/>
</dbReference>
<evidence type="ECO:0000256" key="3">
    <source>
        <dbReference type="ARBA" id="ARBA00022723"/>
    </source>
</evidence>
<evidence type="ECO:0000256" key="5">
    <source>
        <dbReference type="ARBA" id="ARBA00023004"/>
    </source>
</evidence>
<keyword evidence="4 8" id="KW-0560">Oxidoreductase</keyword>
<keyword evidence="7 8" id="KW-0349">Heme</keyword>
<evidence type="ECO:0000256" key="6">
    <source>
        <dbReference type="ARBA" id="ARBA00023033"/>
    </source>
</evidence>
<evidence type="ECO:0000256" key="2">
    <source>
        <dbReference type="ARBA" id="ARBA00010617"/>
    </source>
</evidence>
<dbReference type="AlphaFoldDB" id="A0A8H7T452"/>
<dbReference type="PROSITE" id="PS00086">
    <property type="entry name" value="CYTOCHROME_P450"/>
    <property type="match status" value="1"/>
</dbReference>
<dbReference type="Proteomes" id="UP000664132">
    <property type="component" value="Unassembled WGS sequence"/>
</dbReference>
<dbReference type="PANTHER" id="PTHR24305:SF157">
    <property type="entry name" value="N-ACETYLTRYPTOPHAN 6-HYDROXYLASE IVOC-RELATED"/>
    <property type="match status" value="1"/>
</dbReference>
<comment type="similarity">
    <text evidence="2 8">Belongs to the cytochrome P450 family.</text>
</comment>
<dbReference type="SUPFAM" id="SSF48264">
    <property type="entry name" value="Cytochrome P450"/>
    <property type="match status" value="1"/>
</dbReference>
<dbReference type="InterPro" id="IPR050121">
    <property type="entry name" value="Cytochrome_P450_monoxygenase"/>
</dbReference>
<dbReference type="CDD" id="cd11062">
    <property type="entry name" value="CYP58-like"/>
    <property type="match status" value="1"/>
</dbReference>
<evidence type="ECO:0000256" key="1">
    <source>
        <dbReference type="ARBA" id="ARBA00001971"/>
    </source>
</evidence>
<evidence type="ECO:0000313" key="10">
    <source>
        <dbReference type="Proteomes" id="UP000664132"/>
    </source>
</evidence>
<dbReference type="Gene3D" id="1.10.630.10">
    <property type="entry name" value="Cytochrome P450"/>
    <property type="match status" value="1"/>
</dbReference>